<evidence type="ECO:0000313" key="1">
    <source>
        <dbReference type="EMBL" id="KAK0409333.1"/>
    </source>
</evidence>
<protein>
    <submittedName>
        <fullName evidence="1">Uncharacterized protein</fullName>
    </submittedName>
</protein>
<name>A0AA39HR13_9BILA</name>
<evidence type="ECO:0000313" key="2">
    <source>
        <dbReference type="Proteomes" id="UP001175271"/>
    </source>
</evidence>
<gene>
    <name evidence="1" type="ORF">QR680_004480</name>
</gene>
<accession>A0AA39HR13</accession>
<proteinExistence type="predicted"/>
<reference evidence="1" key="1">
    <citation type="submission" date="2023-06" db="EMBL/GenBank/DDBJ databases">
        <title>Genomic analysis of the entomopathogenic nematode Steinernema hermaphroditum.</title>
        <authorList>
            <person name="Schwarz E.M."/>
            <person name="Heppert J.K."/>
            <person name="Baniya A."/>
            <person name="Schwartz H.T."/>
            <person name="Tan C.-H."/>
            <person name="Antoshechkin I."/>
            <person name="Sternberg P.W."/>
            <person name="Goodrich-Blair H."/>
            <person name="Dillman A.R."/>
        </authorList>
    </citation>
    <scope>NUCLEOTIDE SEQUENCE</scope>
    <source>
        <strain evidence="1">PS9179</strain>
        <tissue evidence="1">Whole animal</tissue>
    </source>
</reference>
<sequence length="324" mass="36834">MDTVPTEFIADVIAASKTTVPFQELSGRWCDEALRETNRIGTGLIFKRCGPDIVFGSRKNCLLDAILAGDPSDYFVNEVIFFDGTEQDCPQRKYHILDESTSRLLTHHFKKNTHRVQVFLANSANFDQQTIRPILFSIPRIAYLVGDVRRTGASFSHDLLKEAVRRGTLEYCREYSWNGDYLSTFKEYIASRNIALLGFFLKTDEKEGDELIRRIAGKWIEKQNCEAFELKVPSELFGTLKKCLSKQGFKLTLLKRGGGGKWISLRRLLFNDVSVWKASKKSGDGKGKTELVIRSDTRPEVVFSCGERLSAVSSPYDFRPFCSH</sequence>
<dbReference type="EMBL" id="JAUCMV010000003">
    <property type="protein sequence ID" value="KAK0409333.1"/>
    <property type="molecule type" value="Genomic_DNA"/>
</dbReference>
<comment type="caution">
    <text evidence="1">The sequence shown here is derived from an EMBL/GenBank/DDBJ whole genome shotgun (WGS) entry which is preliminary data.</text>
</comment>
<keyword evidence="2" id="KW-1185">Reference proteome</keyword>
<organism evidence="1 2">
    <name type="scientific">Steinernema hermaphroditum</name>
    <dbReference type="NCBI Taxonomy" id="289476"/>
    <lineage>
        <taxon>Eukaryota</taxon>
        <taxon>Metazoa</taxon>
        <taxon>Ecdysozoa</taxon>
        <taxon>Nematoda</taxon>
        <taxon>Chromadorea</taxon>
        <taxon>Rhabditida</taxon>
        <taxon>Tylenchina</taxon>
        <taxon>Panagrolaimomorpha</taxon>
        <taxon>Strongyloidoidea</taxon>
        <taxon>Steinernematidae</taxon>
        <taxon>Steinernema</taxon>
    </lineage>
</organism>
<dbReference type="AlphaFoldDB" id="A0AA39HR13"/>
<dbReference type="Proteomes" id="UP001175271">
    <property type="component" value="Unassembled WGS sequence"/>
</dbReference>